<reference evidence="1 2" key="1">
    <citation type="submission" date="2024-10" db="EMBL/GenBank/DDBJ databases">
        <title>Updated reference genomes for cyclostephanoid diatoms.</title>
        <authorList>
            <person name="Roberts W.R."/>
            <person name="Alverson A.J."/>
        </authorList>
    </citation>
    <scope>NUCLEOTIDE SEQUENCE [LARGE SCALE GENOMIC DNA]</scope>
    <source>
        <strain evidence="1 2">AJA276-08</strain>
    </source>
</reference>
<dbReference type="PANTHER" id="PTHR46984:SF1">
    <property type="entry name" value="LEUCINE-RICH REPEAT-CONTAINING PROTEIN 71"/>
    <property type="match status" value="1"/>
</dbReference>
<comment type="caution">
    <text evidence="1">The sequence shown here is derived from an EMBL/GenBank/DDBJ whole genome shotgun (WGS) entry which is preliminary data.</text>
</comment>
<evidence type="ECO:0000313" key="1">
    <source>
        <dbReference type="EMBL" id="KAL3779814.1"/>
    </source>
</evidence>
<dbReference type="SUPFAM" id="SSF52047">
    <property type="entry name" value="RNI-like"/>
    <property type="match status" value="1"/>
</dbReference>
<dbReference type="EMBL" id="JALLAZ020001145">
    <property type="protein sequence ID" value="KAL3779814.1"/>
    <property type="molecule type" value="Genomic_DNA"/>
</dbReference>
<dbReference type="PANTHER" id="PTHR46984">
    <property type="entry name" value="LEUCINE-RICH REPEAT-CONTAINING PROTEIN 71"/>
    <property type="match status" value="1"/>
</dbReference>
<dbReference type="InterPro" id="IPR032675">
    <property type="entry name" value="LRR_dom_sf"/>
</dbReference>
<dbReference type="SMART" id="SM00368">
    <property type="entry name" value="LRR_RI"/>
    <property type="match status" value="3"/>
</dbReference>
<dbReference type="InterPro" id="IPR001611">
    <property type="entry name" value="Leu-rich_rpt"/>
</dbReference>
<dbReference type="AlphaFoldDB" id="A0ABD3NV35"/>
<dbReference type="InterPro" id="IPR053040">
    <property type="entry name" value="LRR-containing_protein_71"/>
</dbReference>
<dbReference type="Pfam" id="PF13516">
    <property type="entry name" value="LRR_6"/>
    <property type="match status" value="3"/>
</dbReference>
<accession>A0ABD3NV35</accession>
<dbReference type="Gene3D" id="3.80.10.10">
    <property type="entry name" value="Ribonuclease Inhibitor"/>
    <property type="match status" value="1"/>
</dbReference>
<sequence>MHSIVACRRLSSPFSSCRDILESILEFGAGATNDADDGDEFVRDGDCDAIFLVGNHLRDRGVSRVVDGLQDPCREYFKLYLCDNRIGHLGAYFISCALYDSNLMELSLGNNHIGDEGAKHLAHSLMFNSTLKMLNLEKNNISPEGITVLAKCLEHSNTGLQWLVLSENPLGDEGVRALLRCVGNSFSFDTLLKCNHSLRSVILKKVTHVTDNATLRKIQCHLKINRLSAPSSTTAAQRKVLRFAKENHSSLLEYISTIQSHNAVKDMHCISQILALLGFQCDLSTLLYVLKNMPCLFSKCPDKIVEQSSGR</sequence>
<evidence type="ECO:0000313" key="2">
    <source>
        <dbReference type="Proteomes" id="UP001530315"/>
    </source>
</evidence>
<dbReference type="Proteomes" id="UP001530315">
    <property type="component" value="Unassembled WGS sequence"/>
</dbReference>
<gene>
    <name evidence="1" type="ORF">ACHAW5_001510</name>
</gene>
<keyword evidence="2" id="KW-1185">Reference proteome</keyword>
<name>A0ABD3NV35_9STRA</name>
<organism evidence="1 2">
    <name type="scientific">Stephanodiscus triporus</name>
    <dbReference type="NCBI Taxonomy" id="2934178"/>
    <lineage>
        <taxon>Eukaryota</taxon>
        <taxon>Sar</taxon>
        <taxon>Stramenopiles</taxon>
        <taxon>Ochrophyta</taxon>
        <taxon>Bacillariophyta</taxon>
        <taxon>Coscinodiscophyceae</taxon>
        <taxon>Thalassiosirophycidae</taxon>
        <taxon>Stephanodiscales</taxon>
        <taxon>Stephanodiscaceae</taxon>
        <taxon>Stephanodiscus</taxon>
    </lineage>
</organism>
<proteinExistence type="predicted"/>
<protein>
    <submittedName>
        <fullName evidence="1">Uncharacterized protein</fullName>
    </submittedName>
</protein>